<feature type="chain" id="PRO_5004715969" description="SMB domain-containing protein" evidence="2">
    <location>
        <begin position="25"/>
        <end position="549"/>
    </location>
</feature>
<evidence type="ECO:0000313" key="5">
    <source>
        <dbReference type="Proteomes" id="UP000030746"/>
    </source>
</evidence>
<dbReference type="PANTHER" id="PTHR45902:SF1">
    <property type="entry name" value="LATROPHILIN RECEPTOR-LIKE PROTEIN A"/>
    <property type="match status" value="1"/>
</dbReference>
<evidence type="ECO:0000256" key="1">
    <source>
        <dbReference type="ARBA" id="ARBA00023157"/>
    </source>
</evidence>
<feature type="domain" description="SMB" evidence="3">
    <location>
        <begin position="93"/>
        <end position="134"/>
    </location>
</feature>
<sequence length="549" mass="62759">METPCFTNLLQFFLTFLIIKPSNSKIIKWSSDLSKFPHPPESFGNLRELASEFQGWDRLAELNGWKKVPDNFSVNGTALEADVEPLECVLHFEGNSCFNSCGMFRSFFCSCDEFCYIYHSCCNDYEQNCLNESKRSLDRYGKFIGVPIDCISLKVGYDVISGCPEAANVTLSQRCREAGAEPLSVIHTGLHFKNIFCMQCFDVNEPVEKWKIAVGMDRRGKRSAKSFDLSMLFRNQITQTHSWEFTSKYLTRQCVPGAISRCPKNTPIKEQKLCDYARHPFKLQYQGSTNLELYNNAFCADCNSRFLKNVSHCSFLGNEYFRTSNSHLFKILMSLESPDSIIVTTIEKTALFPWSKIKCNSIVDDVPTGCHIMDCKDSYEFVNGECVRKKIEYSECFLLNFLLTKEQAADPNFEKFINDILVVTEDFLKGMNLTIQNYTLDSAPLLMSGNVRIVLRYNLVWKWIPDINVFISYVDYLESRKEIFDLKGELGICTGSPDILMCSMANCFLLSHNKTIRLGGDIEISTAMARSSVSWHNFVMILFVVLVIE</sequence>
<dbReference type="OrthoDB" id="6155123at2759"/>
<keyword evidence="1" id="KW-1015">Disulfide bond</keyword>
<name>V3ZPG3_LOTGI</name>
<dbReference type="KEGG" id="lgi:LOTGIDRAFT_168800"/>
<evidence type="ECO:0000256" key="2">
    <source>
        <dbReference type="SAM" id="SignalP"/>
    </source>
</evidence>
<dbReference type="Proteomes" id="UP000030746">
    <property type="component" value="Unassembled WGS sequence"/>
</dbReference>
<reference evidence="4 5" key="1">
    <citation type="journal article" date="2013" name="Nature">
        <title>Insights into bilaterian evolution from three spiralian genomes.</title>
        <authorList>
            <person name="Simakov O."/>
            <person name="Marletaz F."/>
            <person name="Cho S.J."/>
            <person name="Edsinger-Gonzales E."/>
            <person name="Havlak P."/>
            <person name="Hellsten U."/>
            <person name="Kuo D.H."/>
            <person name="Larsson T."/>
            <person name="Lv J."/>
            <person name="Arendt D."/>
            <person name="Savage R."/>
            <person name="Osoegawa K."/>
            <person name="de Jong P."/>
            <person name="Grimwood J."/>
            <person name="Chapman J.A."/>
            <person name="Shapiro H."/>
            <person name="Aerts A."/>
            <person name="Otillar R.P."/>
            <person name="Terry A.Y."/>
            <person name="Boore J.L."/>
            <person name="Grigoriev I.V."/>
            <person name="Lindberg D.R."/>
            <person name="Seaver E.C."/>
            <person name="Weisblat D.A."/>
            <person name="Putnam N.H."/>
            <person name="Rokhsar D.S."/>
        </authorList>
    </citation>
    <scope>NUCLEOTIDE SEQUENCE [LARGE SCALE GENOMIC DNA]</scope>
</reference>
<dbReference type="PANTHER" id="PTHR45902">
    <property type="entry name" value="LATROPHILIN RECEPTOR-LIKE PROTEIN A"/>
    <property type="match status" value="1"/>
</dbReference>
<dbReference type="GeneID" id="20240971"/>
<evidence type="ECO:0000259" key="3">
    <source>
        <dbReference type="PROSITE" id="PS50958"/>
    </source>
</evidence>
<dbReference type="InterPro" id="IPR053231">
    <property type="entry name" value="GPCR_LN-TM7"/>
</dbReference>
<dbReference type="CTD" id="20240971"/>
<dbReference type="InterPro" id="IPR036024">
    <property type="entry name" value="Somatomedin_B-like_dom_sf"/>
</dbReference>
<protein>
    <recommendedName>
        <fullName evidence="3">SMB domain-containing protein</fullName>
    </recommendedName>
</protein>
<keyword evidence="5" id="KW-1185">Reference proteome</keyword>
<dbReference type="InterPro" id="IPR001212">
    <property type="entry name" value="Somatomedin_B_dom"/>
</dbReference>
<feature type="signal peptide" evidence="2">
    <location>
        <begin position="1"/>
        <end position="24"/>
    </location>
</feature>
<gene>
    <name evidence="4" type="ORF">LOTGIDRAFT_168800</name>
</gene>
<accession>V3ZPG3</accession>
<dbReference type="EMBL" id="KB203534">
    <property type="protein sequence ID" value="ESO84355.1"/>
    <property type="molecule type" value="Genomic_DNA"/>
</dbReference>
<dbReference type="RefSeq" id="XP_009064963.1">
    <property type="nucleotide sequence ID" value="XM_009066715.1"/>
</dbReference>
<dbReference type="HOGENOM" id="CLU_460263_0_0_1"/>
<proteinExistence type="predicted"/>
<evidence type="ECO:0000313" key="4">
    <source>
        <dbReference type="EMBL" id="ESO84355.1"/>
    </source>
</evidence>
<dbReference type="PROSITE" id="PS50958">
    <property type="entry name" value="SMB_2"/>
    <property type="match status" value="1"/>
</dbReference>
<dbReference type="SUPFAM" id="SSF90188">
    <property type="entry name" value="Somatomedin B domain"/>
    <property type="match status" value="1"/>
</dbReference>
<dbReference type="AlphaFoldDB" id="V3ZPG3"/>
<organism evidence="4 5">
    <name type="scientific">Lottia gigantea</name>
    <name type="common">Giant owl limpet</name>
    <dbReference type="NCBI Taxonomy" id="225164"/>
    <lineage>
        <taxon>Eukaryota</taxon>
        <taxon>Metazoa</taxon>
        <taxon>Spiralia</taxon>
        <taxon>Lophotrochozoa</taxon>
        <taxon>Mollusca</taxon>
        <taxon>Gastropoda</taxon>
        <taxon>Patellogastropoda</taxon>
        <taxon>Lottioidea</taxon>
        <taxon>Lottiidae</taxon>
        <taxon>Lottia</taxon>
    </lineage>
</organism>
<keyword evidence="2" id="KW-0732">Signal</keyword>
<dbReference type="PROSITE" id="PS00524">
    <property type="entry name" value="SMB_1"/>
    <property type="match status" value="1"/>
</dbReference>